<keyword evidence="5" id="KW-0997">Cell inner membrane</keyword>
<dbReference type="SUPFAM" id="SSF74653">
    <property type="entry name" value="TolA/TonB C-terminal domain"/>
    <property type="match status" value="1"/>
</dbReference>
<feature type="chain" id="PRO_5014283852" evidence="10">
    <location>
        <begin position="29"/>
        <end position="162"/>
    </location>
</feature>
<dbReference type="EMBL" id="NSLY01000005">
    <property type="protein sequence ID" value="PDP60990.1"/>
    <property type="molecule type" value="Genomic_DNA"/>
</dbReference>
<evidence type="ECO:0000256" key="8">
    <source>
        <dbReference type="ARBA" id="ARBA00022989"/>
    </source>
</evidence>
<evidence type="ECO:0000256" key="7">
    <source>
        <dbReference type="ARBA" id="ARBA00022927"/>
    </source>
</evidence>
<dbReference type="InterPro" id="IPR006260">
    <property type="entry name" value="TonB/TolA_C"/>
</dbReference>
<evidence type="ECO:0000256" key="6">
    <source>
        <dbReference type="ARBA" id="ARBA00022692"/>
    </source>
</evidence>
<comment type="subcellular location">
    <subcellularLocation>
        <location evidence="1">Cell inner membrane</location>
        <topology evidence="1">Single-pass membrane protein</topology>
        <orientation evidence="1">Periplasmic side</orientation>
    </subcellularLocation>
</comment>
<evidence type="ECO:0000313" key="14">
    <source>
        <dbReference type="EMBL" id="PJI24788.1"/>
    </source>
</evidence>
<comment type="caution">
    <text evidence="12">The sequence shown here is derived from an EMBL/GenBank/DDBJ whole genome shotgun (WGS) entry which is preliminary data.</text>
</comment>
<dbReference type="Proteomes" id="UP000219058">
    <property type="component" value="Unassembled WGS sequence"/>
</dbReference>
<dbReference type="GO" id="GO:0015031">
    <property type="term" value="P:protein transport"/>
    <property type="evidence" value="ECO:0007669"/>
    <property type="project" value="UniProtKB-KW"/>
</dbReference>
<dbReference type="Proteomes" id="UP000231201">
    <property type="component" value="Unassembled WGS sequence"/>
</dbReference>
<evidence type="ECO:0000313" key="16">
    <source>
        <dbReference type="Proteomes" id="UP000228641"/>
    </source>
</evidence>
<evidence type="ECO:0000259" key="11">
    <source>
        <dbReference type="PROSITE" id="PS52015"/>
    </source>
</evidence>
<keyword evidence="4" id="KW-1003">Cell membrane</keyword>
<dbReference type="GO" id="GO:0055085">
    <property type="term" value="P:transmembrane transport"/>
    <property type="evidence" value="ECO:0007669"/>
    <property type="project" value="InterPro"/>
</dbReference>
<dbReference type="EMBL" id="PENH01000001">
    <property type="protein sequence ID" value="PJI24788.1"/>
    <property type="molecule type" value="Genomic_DNA"/>
</dbReference>
<dbReference type="GO" id="GO:0031992">
    <property type="term" value="F:energy transducer activity"/>
    <property type="evidence" value="ECO:0007669"/>
    <property type="project" value="InterPro"/>
</dbReference>
<evidence type="ECO:0000256" key="5">
    <source>
        <dbReference type="ARBA" id="ARBA00022519"/>
    </source>
</evidence>
<dbReference type="EMBL" id="PGGD01000001">
    <property type="protein sequence ID" value="PJF00027.1"/>
    <property type="molecule type" value="Genomic_DNA"/>
</dbReference>
<gene>
    <name evidence="12" type="ORF">CLI71_03075</name>
    <name evidence="14" type="ORF">CTM59_01245</name>
    <name evidence="13" type="ORF">CUB97_01300</name>
</gene>
<keyword evidence="10" id="KW-0732">Signal</keyword>
<evidence type="ECO:0000256" key="10">
    <source>
        <dbReference type="SAM" id="SignalP"/>
    </source>
</evidence>
<reference evidence="14 17" key="3">
    <citation type="submission" date="2017-11" db="EMBL/GenBank/DDBJ databases">
        <title>Genome sequencing of Prevotella intermedia KCOM 2833.</title>
        <authorList>
            <person name="Kook J.-K."/>
            <person name="Park S.-N."/>
            <person name="Lim Y.K."/>
        </authorList>
    </citation>
    <scope>NUCLEOTIDE SEQUENCE [LARGE SCALE GENOMIC DNA]</scope>
    <source>
        <strain evidence="14 17">KCOM 2833</strain>
    </source>
</reference>
<dbReference type="Gene3D" id="3.30.1150.10">
    <property type="match status" value="1"/>
</dbReference>
<keyword evidence="8" id="KW-1133">Transmembrane helix</keyword>
<evidence type="ECO:0000313" key="12">
    <source>
        <dbReference type="EMBL" id="PDP60990.1"/>
    </source>
</evidence>
<keyword evidence="9" id="KW-0472">Membrane</keyword>
<dbReference type="NCBIfam" id="TIGR01352">
    <property type="entry name" value="tonB_Cterm"/>
    <property type="match status" value="1"/>
</dbReference>
<evidence type="ECO:0000313" key="13">
    <source>
        <dbReference type="EMBL" id="PJF00027.1"/>
    </source>
</evidence>
<evidence type="ECO:0000256" key="4">
    <source>
        <dbReference type="ARBA" id="ARBA00022475"/>
    </source>
</evidence>
<dbReference type="PROSITE" id="PS52015">
    <property type="entry name" value="TONB_CTD"/>
    <property type="match status" value="1"/>
</dbReference>
<dbReference type="PANTHER" id="PTHR33446">
    <property type="entry name" value="PROTEIN TONB-RELATED"/>
    <property type="match status" value="1"/>
</dbReference>
<dbReference type="InterPro" id="IPR037682">
    <property type="entry name" value="TonB_C"/>
</dbReference>
<dbReference type="PRINTS" id="PR01374">
    <property type="entry name" value="TONBPROTEIN"/>
</dbReference>
<evidence type="ECO:0000313" key="17">
    <source>
        <dbReference type="Proteomes" id="UP000231201"/>
    </source>
</evidence>
<evidence type="ECO:0000256" key="3">
    <source>
        <dbReference type="ARBA" id="ARBA00022448"/>
    </source>
</evidence>
<keyword evidence="7" id="KW-0653">Protein transport</keyword>
<dbReference type="InterPro" id="IPR003538">
    <property type="entry name" value="TonB"/>
</dbReference>
<dbReference type="RefSeq" id="WP_025001617.1">
    <property type="nucleotide sequence ID" value="NZ_NSLY01000005.1"/>
</dbReference>
<feature type="signal peptide" evidence="10">
    <location>
        <begin position="1"/>
        <end position="28"/>
    </location>
</feature>
<evidence type="ECO:0000313" key="15">
    <source>
        <dbReference type="Proteomes" id="UP000219058"/>
    </source>
</evidence>
<evidence type="ECO:0000256" key="9">
    <source>
        <dbReference type="ARBA" id="ARBA00023136"/>
    </source>
</evidence>
<dbReference type="GO" id="GO:0015891">
    <property type="term" value="P:siderophore transport"/>
    <property type="evidence" value="ECO:0007669"/>
    <property type="project" value="InterPro"/>
</dbReference>
<dbReference type="PANTHER" id="PTHR33446:SF2">
    <property type="entry name" value="PROTEIN TONB"/>
    <property type="match status" value="1"/>
</dbReference>
<accession>A0A2A6EHB7</accession>
<evidence type="ECO:0000256" key="1">
    <source>
        <dbReference type="ARBA" id="ARBA00004383"/>
    </source>
</evidence>
<dbReference type="InterPro" id="IPR051045">
    <property type="entry name" value="TonB-dependent_transducer"/>
</dbReference>
<dbReference type="AlphaFoldDB" id="A0A2A6EHB7"/>
<name>A0A2A6EHB7_PREIN</name>
<feature type="domain" description="TonB C-terminal" evidence="11">
    <location>
        <begin position="69"/>
        <end position="162"/>
    </location>
</feature>
<sequence length="162" mass="18170">MKCNFYLKRMRQLAFIVLFSSLPLVSVAQTSSPKKGKCKGCVTQSCTSSCKKTCEKKEQCDTSLPSPSTFTNNVIAWIDRRVKYPVEAAMNGLQGKVMVRFDVETDGTVSNVLVAHSVDPLLDREAIRVISEMPKWKPAVVDGKAVKKEMILPVEFRLIDRR</sequence>
<reference evidence="13 16" key="2">
    <citation type="submission" date="2017-11" db="EMBL/GenBank/DDBJ databases">
        <title>Genome sequencing of Prevotella intermedia KCOM 1779.</title>
        <authorList>
            <person name="Kook J.-K."/>
            <person name="Park S.-N."/>
            <person name="Lim Y.K."/>
        </authorList>
    </citation>
    <scope>NUCLEOTIDE SEQUENCE [LARGE SCALE GENOMIC DNA]</scope>
    <source>
        <strain evidence="13 16">KCOM 1779</strain>
    </source>
</reference>
<comment type="similarity">
    <text evidence="2">Belongs to the TonB family.</text>
</comment>
<dbReference type="Proteomes" id="UP000228641">
    <property type="component" value="Unassembled WGS sequence"/>
</dbReference>
<organism evidence="12 15">
    <name type="scientific">Prevotella intermedia</name>
    <dbReference type="NCBI Taxonomy" id="28131"/>
    <lineage>
        <taxon>Bacteria</taxon>
        <taxon>Pseudomonadati</taxon>
        <taxon>Bacteroidota</taxon>
        <taxon>Bacteroidia</taxon>
        <taxon>Bacteroidales</taxon>
        <taxon>Prevotellaceae</taxon>
        <taxon>Prevotella</taxon>
    </lineage>
</organism>
<reference evidence="12 15" key="1">
    <citation type="submission" date="2017-09" db="EMBL/GenBank/DDBJ databases">
        <title>Phase variable restriction modification systems are present in the genome sequences of periodontal pathogens Prevotella intermedia, Tannerella forsythia and Porphyromonas gingivalis.</title>
        <authorList>
            <person name="Haigh R.D."/>
            <person name="Crawford L."/>
            <person name="Ralph J."/>
            <person name="Wanford J."/>
            <person name="Vartoukian S.R."/>
            <person name="Hijazib K."/>
            <person name="Wade W."/>
            <person name="Oggioni M.R."/>
        </authorList>
    </citation>
    <scope>NUCLEOTIDE SEQUENCE [LARGE SCALE GENOMIC DNA]</scope>
    <source>
        <strain evidence="12 15">WW2834</strain>
    </source>
</reference>
<proteinExistence type="inferred from homology"/>
<evidence type="ECO:0000256" key="2">
    <source>
        <dbReference type="ARBA" id="ARBA00006555"/>
    </source>
</evidence>
<dbReference type="GO" id="GO:0098797">
    <property type="term" value="C:plasma membrane protein complex"/>
    <property type="evidence" value="ECO:0007669"/>
    <property type="project" value="TreeGrafter"/>
</dbReference>
<keyword evidence="6" id="KW-0812">Transmembrane</keyword>
<keyword evidence="3" id="KW-0813">Transport</keyword>
<dbReference type="GO" id="GO:0030288">
    <property type="term" value="C:outer membrane-bounded periplasmic space"/>
    <property type="evidence" value="ECO:0007669"/>
    <property type="project" value="InterPro"/>
</dbReference>
<dbReference type="Pfam" id="PF03544">
    <property type="entry name" value="TonB_C"/>
    <property type="match status" value="1"/>
</dbReference>
<protein>
    <submittedName>
        <fullName evidence="12">Energy transducer TonB</fullName>
    </submittedName>
</protein>